<protein>
    <submittedName>
        <fullName evidence="1">Uncharacterized protein</fullName>
    </submittedName>
</protein>
<name>A0A3B1CRC4_9ZZZZ</name>
<evidence type="ECO:0000313" key="1">
    <source>
        <dbReference type="EMBL" id="VAX33146.1"/>
    </source>
</evidence>
<gene>
    <name evidence="1" type="ORF">MNBD_NITROSPIRAE02-38</name>
</gene>
<sequence>MILKLRNIFLGAILLVSFSFTVQAQDITSETNRHKPVTTENLGLTWTKTNVHEITGTVEVGCGYTPGIGNQCDPYTGDTDCDVELPLLCFLDAELDQPADLDTPSRYHQWSGGIVATTDIVSGNSFKDISDANYFCEQNFGQGWRVAEHHDGWGWYFWAYGNIGEDFEGGRFWVDINDQPDGTCWTH</sequence>
<reference evidence="1" key="1">
    <citation type="submission" date="2018-06" db="EMBL/GenBank/DDBJ databases">
        <authorList>
            <person name="Zhirakovskaya E."/>
        </authorList>
    </citation>
    <scope>NUCLEOTIDE SEQUENCE</scope>
</reference>
<accession>A0A3B1CRC4</accession>
<dbReference type="AlphaFoldDB" id="A0A3B1CRC4"/>
<proteinExistence type="predicted"/>
<dbReference type="EMBL" id="UOGH01000285">
    <property type="protein sequence ID" value="VAX33146.1"/>
    <property type="molecule type" value="Genomic_DNA"/>
</dbReference>
<organism evidence="1">
    <name type="scientific">hydrothermal vent metagenome</name>
    <dbReference type="NCBI Taxonomy" id="652676"/>
    <lineage>
        <taxon>unclassified sequences</taxon>
        <taxon>metagenomes</taxon>
        <taxon>ecological metagenomes</taxon>
    </lineage>
</organism>